<reference evidence="6" key="1">
    <citation type="journal article" date="2024" name="Int. J. Syst. Evol. Microbiol.">
        <title>Polycladomyces zharkentensis sp. nov., a novel thermophilic cellulose- and starch-degrading member of the Bacillota from a geothermal aquifer in Kazakhstan.</title>
        <authorList>
            <person name="Mashzhan A."/>
            <person name="Kistaubayeva A."/>
            <person name="Javier-Lopez R."/>
            <person name="Bissenova U."/>
            <person name="Bissenbay A."/>
            <person name="Birkeland N.K."/>
        </authorList>
    </citation>
    <scope>NUCLEOTIDE SEQUENCE</scope>
    <source>
        <strain evidence="6">ZKZ2T</strain>
    </source>
</reference>
<comment type="similarity">
    <text evidence="1">Belongs to the ABC transporter superfamily.</text>
</comment>
<dbReference type="SMART" id="SM00382">
    <property type="entry name" value="AAA"/>
    <property type="match status" value="1"/>
</dbReference>
<evidence type="ECO:0000313" key="7">
    <source>
        <dbReference type="Proteomes" id="UP001177120"/>
    </source>
</evidence>
<dbReference type="InterPro" id="IPR027417">
    <property type="entry name" value="P-loop_NTPase"/>
</dbReference>
<evidence type="ECO:0000256" key="2">
    <source>
        <dbReference type="ARBA" id="ARBA00022448"/>
    </source>
</evidence>
<evidence type="ECO:0000259" key="5">
    <source>
        <dbReference type="PROSITE" id="PS50893"/>
    </source>
</evidence>
<dbReference type="SUPFAM" id="SSF52540">
    <property type="entry name" value="P-loop containing nucleoside triphosphate hydrolases"/>
    <property type="match status" value="1"/>
</dbReference>
<sequence>MSLLQIHGLEKSYGKHRALKGIDLEIEPGTFGLLGPNGAGKTTLMRILTTLIPASKGRIRFGNKDWSNPENIRPLIGYLPQKFSLYQQIRVHQALLHIATLKGVRDKERQVRSVLEKVNLMDQKNKKIGELSGGMVRRLGIAQAIIGDPKIIVVDEPTAGLDPEERIRFRKLLRNLGKDSIVIISTHIVEDIESTCHKTAVLYQGNVIANGTIDEIAAKAKGKVWEFSLSQEEFYRSAEEWEVISSHKTDQMYQLRVLSDEEPPNARECTPTLEDGYLYLMKSERRNDR</sequence>
<comment type="caution">
    <text evidence="6">The sequence shown here is derived from an EMBL/GenBank/DDBJ whole genome shotgun (WGS) entry which is preliminary data.</text>
</comment>
<evidence type="ECO:0000256" key="1">
    <source>
        <dbReference type="ARBA" id="ARBA00005417"/>
    </source>
</evidence>
<dbReference type="RefSeq" id="WP_205493348.1">
    <property type="nucleotide sequence ID" value="NZ_JAFHAP010000005.1"/>
</dbReference>
<dbReference type="Proteomes" id="UP001177120">
    <property type="component" value="Unassembled WGS sequence"/>
</dbReference>
<evidence type="ECO:0000256" key="3">
    <source>
        <dbReference type="ARBA" id="ARBA00022741"/>
    </source>
</evidence>
<protein>
    <submittedName>
        <fullName evidence="6">ABC transporter ATP-binding protein</fullName>
    </submittedName>
</protein>
<proteinExistence type="inferred from homology"/>
<keyword evidence="7" id="KW-1185">Reference proteome</keyword>
<keyword evidence="3" id="KW-0547">Nucleotide-binding</keyword>
<dbReference type="EMBL" id="JAFHAP010000005">
    <property type="protein sequence ID" value="MBN2908836.1"/>
    <property type="molecule type" value="Genomic_DNA"/>
</dbReference>
<evidence type="ECO:0000313" key="6">
    <source>
        <dbReference type="EMBL" id="MBN2908836.1"/>
    </source>
</evidence>
<dbReference type="PROSITE" id="PS50893">
    <property type="entry name" value="ABC_TRANSPORTER_2"/>
    <property type="match status" value="1"/>
</dbReference>
<feature type="domain" description="ABC transporter" evidence="5">
    <location>
        <begin position="4"/>
        <end position="229"/>
    </location>
</feature>
<dbReference type="GO" id="GO:0005524">
    <property type="term" value="F:ATP binding"/>
    <property type="evidence" value="ECO:0007669"/>
    <property type="project" value="UniProtKB-KW"/>
</dbReference>
<dbReference type="InterPro" id="IPR003439">
    <property type="entry name" value="ABC_transporter-like_ATP-bd"/>
</dbReference>
<organism evidence="6 7">
    <name type="scientific">Polycladomyces zharkentensis</name>
    <dbReference type="NCBI Taxonomy" id="2807616"/>
    <lineage>
        <taxon>Bacteria</taxon>
        <taxon>Bacillati</taxon>
        <taxon>Bacillota</taxon>
        <taxon>Bacilli</taxon>
        <taxon>Bacillales</taxon>
        <taxon>Thermoactinomycetaceae</taxon>
        <taxon>Polycladomyces</taxon>
    </lineage>
</organism>
<keyword evidence="2" id="KW-0813">Transport</keyword>
<evidence type="ECO:0000256" key="4">
    <source>
        <dbReference type="ARBA" id="ARBA00022840"/>
    </source>
</evidence>
<dbReference type="PANTHER" id="PTHR43335:SF2">
    <property type="entry name" value="ABC TRANSPORTER, ATP-BINDING PROTEIN"/>
    <property type="match status" value="1"/>
</dbReference>
<name>A0ABS2WH53_9BACL</name>
<gene>
    <name evidence="6" type="ORF">JQC72_04770</name>
</gene>
<dbReference type="PANTHER" id="PTHR43335">
    <property type="entry name" value="ABC TRANSPORTER, ATP-BINDING PROTEIN"/>
    <property type="match status" value="1"/>
</dbReference>
<accession>A0ABS2WH53</accession>
<keyword evidence="4 6" id="KW-0067">ATP-binding</keyword>
<dbReference type="Gene3D" id="3.40.50.300">
    <property type="entry name" value="P-loop containing nucleotide triphosphate hydrolases"/>
    <property type="match status" value="1"/>
</dbReference>
<dbReference type="InterPro" id="IPR003593">
    <property type="entry name" value="AAA+_ATPase"/>
</dbReference>
<dbReference type="CDD" id="cd03264">
    <property type="entry name" value="ABC_drug_resistance_like"/>
    <property type="match status" value="1"/>
</dbReference>
<dbReference type="Pfam" id="PF00005">
    <property type="entry name" value="ABC_tran"/>
    <property type="match status" value="1"/>
</dbReference>